<keyword evidence="2" id="KW-0805">Transcription regulation</keyword>
<dbReference type="SUPFAM" id="SSF47459">
    <property type="entry name" value="HLH, helix-loop-helix DNA-binding domain"/>
    <property type="match status" value="1"/>
</dbReference>
<feature type="domain" description="BHLH" evidence="8">
    <location>
        <begin position="134"/>
        <end position="184"/>
    </location>
</feature>
<dbReference type="InterPro" id="IPR057075">
    <property type="entry name" value="bHLH_IRO3"/>
</dbReference>
<feature type="non-terminal residue" evidence="9">
    <location>
        <position position="335"/>
    </location>
</feature>
<dbReference type="PROSITE" id="PS50888">
    <property type="entry name" value="BHLH"/>
    <property type="match status" value="1"/>
</dbReference>
<dbReference type="Pfam" id="PF23177">
    <property type="entry name" value="bHLH_IRO3"/>
    <property type="match status" value="1"/>
</dbReference>
<feature type="region of interest" description="Disordered" evidence="7">
    <location>
        <begin position="291"/>
        <end position="315"/>
    </location>
</feature>
<feature type="region of interest" description="Disordered" evidence="7">
    <location>
        <begin position="21"/>
        <end position="58"/>
    </location>
</feature>
<feature type="non-terminal residue" evidence="9">
    <location>
        <position position="1"/>
    </location>
</feature>
<keyword evidence="3" id="KW-0238">DNA-binding</keyword>
<evidence type="ECO:0000256" key="3">
    <source>
        <dbReference type="ARBA" id="ARBA00023125"/>
    </source>
</evidence>
<dbReference type="GO" id="GO:0003677">
    <property type="term" value="F:DNA binding"/>
    <property type="evidence" value="ECO:0007669"/>
    <property type="project" value="UniProtKB-KW"/>
</dbReference>
<dbReference type="GO" id="GO:0046983">
    <property type="term" value="F:protein dimerization activity"/>
    <property type="evidence" value="ECO:0007669"/>
    <property type="project" value="InterPro"/>
</dbReference>
<evidence type="ECO:0000256" key="2">
    <source>
        <dbReference type="ARBA" id="ARBA00023015"/>
    </source>
</evidence>
<evidence type="ECO:0000256" key="5">
    <source>
        <dbReference type="ARBA" id="ARBA00023242"/>
    </source>
</evidence>
<evidence type="ECO:0000256" key="4">
    <source>
        <dbReference type="ARBA" id="ARBA00023163"/>
    </source>
</evidence>
<feature type="compositionally biased region" description="Basic residues" evidence="7">
    <location>
        <begin position="28"/>
        <end position="38"/>
    </location>
</feature>
<proteinExistence type="inferred from homology"/>
<keyword evidence="5" id="KW-0539">Nucleus</keyword>
<evidence type="ECO:0000256" key="1">
    <source>
        <dbReference type="ARBA" id="ARBA00005510"/>
    </source>
</evidence>
<organism evidence="9">
    <name type="scientific">Anthurium amnicola</name>
    <dbReference type="NCBI Taxonomy" id="1678845"/>
    <lineage>
        <taxon>Eukaryota</taxon>
        <taxon>Viridiplantae</taxon>
        <taxon>Streptophyta</taxon>
        <taxon>Embryophyta</taxon>
        <taxon>Tracheophyta</taxon>
        <taxon>Spermatophyta</taxon>
        <taxon>Magnoliopsida</taxon>
        <taxon>Liliopsida</taxon>
        <taxon>Araceae</taxon>
        <taxon>Pothoideae</taxon>
        <taxon>Potheae</taxon>
        <taxon>Anthurium</taxon>
    </lineage>
</organism>
<accession>A0A1D1XLL1</accession>
<dbReference type="PANTHER" id="PTHR47075:SF9">
    <property type="entry name" value="TRANSCRIPTION FACTOR BHLH47"/>
    <property type="match status" value="1"/>
</dbReference>
<dbReference type="Gene3D" id="4.10.280.10">
    <property type="entry name" value="Helix-loop-helix DNA-binding domain"/>
    <property type="match status" value="1"/>
</dbReference>
<dbReference type="CDD" id="cd11446">
    <property type="entry name" value="bHLH_AtILR3_like"/>
    <property type="match status" value="1"/>
</dbReference>
<dbReference type="EMBL" id="GDJX01024651">
    <property type="protein sequence ID" value="JAT43285.1"/>
    <property type="molecule type" value="Transcribed_RNA"/>
</dbReference>
<sequence length="335" mass="37381">RGRAQRGDPEFVLHFLHAPSSSLSRSLSHIHTHTRKTPPPRPSTSPSSAPLRPFSTDRVPPFLCTFDRRRRTRGRSTRVRSVSPGRGGEVFLALVRNFSMVSELTASVRDEGAFVAEKTVARSPPSKRAQTKVPKKIHKAEREKLKREHLNELFEELGCALEPERQNHGKASIVSDATRLLRDLLAQVESLRRENAALVTESRYVTVEKSELMDENLALEADIQQLQIELRERVPANPGWRNDAEAAAPAAPQTVATALPMRQPSPVVGPVYIIPLNQEQPTHPEENTLIPASQPKPLSHVTRPHARYPTPSDSWPLQILSQQHTTVAQDCHHGS</sequence>
<keyword evidence="6" id="KW-0175">Coiled coil</keyword>
<dbReference type="InterPro" id="IPR036638">
    <property type="entry name" value="HLH_DNA-bd_sf"/>
</dbReference>
<dbReference type="AlphaFoldDB" id="A0A1D1XLL1"/>
<feature type="coiled-coil region" evidence="6">
    <location>
        <begin position="174"/>
        <end position="229"/>
    </location>
</feature>
<feature type="compositionally biased region" description="Low complexity" evidence="7">
    <location>
        <begin position="44"/>
        <end position="53"/>
    </location>
</feature>
<dbReference type="InterPro" id="IPR011598">
    <property type="entry name" value="bHLH_dom"/>
</dbReference>
<evidence type="ECO:0000256" key="6">
    <source>
        <dbReference type="SAM" id="Coils"/>
    </source>
</evidence>
<dbReference type="PANTHER" id="PTHR47075">
    <property type="entry name" value="TRANSCRIPTION FACTOR BHLH47"/>
    <property type="match status" value="1"/>
</dbReference>
<name>A0A1D1XLL1_9ARAE</name>
<keyword evidence="4" id="KW-0804">Transcription</keyword>
<evidence type="ECO:0000259" key="8">
    <source>
        <dbReference type="PROSITE" id="PS50888"/>
    </source>
</evidence>
<evidence type="ECO:0000313" key="9">
    <source>
        <dbReference type="EMBL" id="JAT43285.1"/>
    </source>
</evidence>
<evidence type="ECO:0000256" key="7">
    <source>
        <dbReference type="SAM" id="MobiDB-lite"/>
    </source>
</evidence>
<comment type="similarity">
    <text evidence="1">Belongs to the bHLH protein family.</text>
</comment>
<protein>
    <submittedName>
        <fullName evidence="9">Transcription factor bHLH47</fullName>
    </submittedName>
</protein>
<gene>
    <name evidence="9" type="primary">BHLH47_1</name>
    <name evidence="9" type="ORF">g.121381</name>
</gene>
<reference evidence="9" key="1">
    <citation type="submission" date="2015-07" db="EMBL/GenBank/DDBJ databases">
        <title>Transcriptome Assembly of Anthurium amnicola.</title>
        <authorList>
            <person name="Suzuki J."/>
        </authorList>
    </citation>
    <scope>NUCLEOTIDE SEQUENCE</scope>
</reference>